<sequence>MSHTAIVTGANQGIGAATAKALAAQGVRVLLSFLRYAPPPDPSLPPEYFTSRESGADAVVEAIAESGGQAHALEVDLTDVGAPALLFDTAERLFGPVDVLVNNASGWVQDTFLADRTDHFGRVQRAVTPQTFDAQFAVDARAGALLIAEFARRHLARGGNWGRIVGLTSGGPGGFPGEVSYGAAKAALDNYTLSAAAELAPHGVTANMVKPGVTDTGWVNDAVRERFPVARPEEVASVIAFLCSPAAARVTGNVVVLR</sequence>
<comment type="similarity">
    <text evidence="1 3">Belongs to the short-chain dehydrogenases/reductases (SDR) family.</text>
</comment>
<dbReference type="InterPro" id="IPR002347">
    <property type="entry name" value="SDR_fam"/>
</dbReference>
<dbReference type="InterPro" id="IPR036291">
    <property type="entry name" value="NAD(P)-bd_dom_sf"/>
</dbReference>
<evidence type="ECO:0000256" key="1">
    <source>
        <dbReference type="ARBA" id="ARBA00006484"/>
    </source>
</evidence>
<evidence type="ECO:0000256" key="3">
    <source>
        <dbReference type="RuleBase" id="RU000363"/>
    </source>
</evidence>
<dbReference type="CDD" id="cd05233">
    <property type="entry name" value="SDR_c"/>
    <property type="match status" value="1"/>
</dbReference>
<dbReference type="AlphaFoldDB" id="A0A495W8I3"/>
<dbReference type="EMBL" id="RBXO01000001">
    <property type="protein sequence ID" value="RKT56963.1"/>
    <property type="molecule type" value="Genomic_DNA"/>
</dbReference>
<evidence type="ECO:0000313" key="4">
    <source>
        <dbReference type="EMBL" id="RKT56963.1"/>
    </source>
</evidence>
<dbReference type="PANTHER" id="PTHR43639">
    <property type="entry name" value="OXIDOREDUCTASE, SHORT-CHAIN DEHYDROGENASE/REDUCTASE FAMILY (AFU_ORTHOLOGUE AFUA_5G02870)"/>
    <property type="match status" value="1"/>
</dbReference>
<dbReference type="GO" id="GO:0016491">
    <property type="term" value="F:oxidoreductase activity"/>
    <property type="evidence" value="ECO:0007669"/>
    <property type="project" value="UniProtKB-KW"/>
</dbReference>
<dbReference type="RefSeq" id="WP_121008440.1">
    <property type="nucleotide sequence ID" value="NZ_RBXO01000001.1"/>
</dbReference>
<evidence type="ECO:0000313" key="5">
    <source>
        <dbReference type="Proteomes" id="UP000282084"/>
    </source>
</evidence>
<dbReference type="PANTHER" id="PTHR43639:SF1">
    <property type="entry name" value="SHORT-CHAIN DEHYDROGENASE_REDUCTASE FAMILY PROTEIN"/>
    <property type="match status" value="1"/>
</dbReference>
<dbReference type="PRINTS" id="PR00080">
    <property type="entry name" value="SDRFAMILY"/>
</dbReference>
<organism evidence="4 5">
    <name type="scientific">Saccharothrix australiensis</name>
    <dbReference type="NCBI Taxonomy" id="2072"/>
    <lineage>
        <taxon>Bacteria</taxon>
        <taxon>Bacillati</taxon>
        <taxon>Actinomycetota</taxon>
        <taxon>Actinomycetes</taxon>
        <taxon>Pseudonocardiales</taxon>
        <taxon>Pseudonocardiaceae</taxon>
        <taxon>Saccharothrix</taxon>
    </lineage>
</organism>
<dbReference type="Proteomes" id="UP000282084">
    <property type="component" value="Unassembled WGS sequence"/>
</dbReference>
<dbReference type="PRINTS" id="PR00081">
    <property type="entry name" value="GDHRDH"/>
</dbReference>
<reference evidence="4 5" key="1">
    <citation type="submission" date="2018-10" db="EMBL/GenBank/DDBJ databases">
        <title>Sequencing the genomes of 1000 actinobacteria strains.</title>
        <authorList>
            <person name="Klenk H.-P."/>
        </authorList>
    </citation>
    <scope>NUCLEOTIDE SEQUENCE [LARGE SCALE GENOMIC DNA]</scope>
    <source>
        <strain evidence="4 5">DSM 43800</strain>
    </source>
</reference>
<dbReference type="Gene3D" id="3.40.50.720">
    <property type="entry name" value="NAD(P)-binding Rossmann-like Domain"/>
    <property type="match status" value="1"/>
</dbReference>
<comment type="caution">
    <text evidence="4">The sequence shown here is derived from an EMBL/GenBank/DDBJ whole genome shotgun (WGS) entry which is preliminary data.</text>
</comment>
<accession>A0A495W8I3</accession>
<name>A0A495W8I3_9PSEU</name>
<dbReference type="OrthoDB" id="3571370at2"/>
<keyword evidence="2" id="KW-0560">Oxidoreductase</keyword>
<dbReference type="Pfam" id="PF00106">
    <property type="entry name" value="adh_short"/>
    <property type="match status" value="1"/>
</dbReference>
<proteinExistence type="inferred from homology"/>
<evidence type="ECO:0000256" key="2">
    <source>
        <dbReference type="ARBA" id="ARBA00023002"/>
    </source>
</evidence>
<gene>
    <name evidence="4" type="ORF">C8E97_5677</name>
</gene>
<dbReference type="SUPFAM" id="SSF51735">
    <property type="entry name" value="NAD(P)-binding Rossmann-fold domains"/>
    <property type="match status" value="1"/>
</dbReference>
<keyword evidence="5" id="KW-1185">Reference proteome</keyword>
<dbReference type="Pfam" id="PF13561">
    <property type="entry name" value="adh_short_C2"/>
    <property type="match status" value="1"/>
</dbReference>
<protein>
    <submittedName>
        <fullName evidence="4">3-oxoacyl-[acyl-carrier protein] reductase</fullName>
    </submittedName>
</protein>